<sequence length="155" mass="18486">MFTRDVVMVFCWQHCAPFHFWSVNNKHNTRDQFVWNKVTEEEVEENESAKEVMDSGPFEFIEVTKHCSNYDMLEEERMKVKVEDCSDNEKLEDGRMKVKVEGCSDYDMLEDGRMKVKVEDCTDEDVIVKVEHDIDEDDESKRLVQNRHLSFFSRN</sequence>
<dbReference type="Proteomes" id="UP001286313">
    <property type="component" value="Unassembled WGS sequence"/>
</dbReference>
<dbReference type="AlphaFoldDB" id="A0AAE1GH31"/>
<reference evidence="1" key="1">
    <citation type="submission" date="2023-10" db="EMBL/GenBank/DDBJ databases">
        <title>Genome assemblies of two species of porcelain crab, Petrolisthes cinctipes and Petrolisthes manimaculis (Anomura: Porcellanidae).</title>
        <authorList>
            <person name="Angst P."/>
        </authorList>
    </citation>
    <scope>NUCLEOTIDE SEQUENCE</scope>
    <source>
        <strain evidence="1">PB745_01</strain>
        <tissue evidence="1">Gill</tissue>
    </source>
</reference>
<keyword evidence="2" id="KW-1185">Reference proteome</keyword>
<organism evidence="1 2">
    <name type="scientific">Petrolisthes cinctipes</name>
    <name type="common">Flat porcelain crab</name>
    <dbReference type="NCBI Taxonomy" id="88211"/>
    <lineage>
        <taxon>Eukaryota</taxon>
        <taxon>Metazoa</taxon>
        <taxon>Ecdysozoa</taxon>
        <taxon>Arthropoda</taxon>
        <taxon>Crustacea</taxon>
        <taxon>Multicrustacea</taxon>
        <taxon>Malacostraca</taxon>
        <taxon>Eumalacostraca</taxon>
        <taxon>Eucarida</taxon>
        <taxon>Decapoda</taxon>
        <taxon>Pleocyemata</taxon>
        <taxon>Anomura</taxon>
        <taxon>Galatheoidea</taxon>
        <taxon>Porcellanidae</taxon>
        <taxon>Petrolisthes</taxon>
    </lineage>
</organism>
<protein>
    <submittedName>
        <fullName evidence="1">Uncharacterized protein</fullName>
    </submittedName>
</protein>
<gene>
    <name evidence="1" type="ORF">Pcinc_003566</name>
</gene>
<name>A0AAE1GH31_PETCI</name>
<dbReference type="EMBL" id="JAWQEG010000251">
    <property type="protein sequence ID" value="KAK3892590.1"/>
    <property type="molecule type" value="Genomic_DNA"/>
</dbReference>
<comment type="caution">
    <text evidence="1">The sequence shown here is derived from an EMBL/GenBank/DDBJ whole genome shotgun (WGS) entry which is preliminary data.</text>
</comment>
<proteinExistence type="predicted"/>
<accession>A0AAE1GH31</accession>
<evidence type="ECO:0000313" key="1">
    <source>
        <dbReference type="EMBL" id="KAK3892590.1"/>
    </source>
</evidence>
<evidence type="ECO:0000313" key="2">
    <source>
        <dbReference type="Proteomes" id="UP001286313"/>
    </source>
</evidence>